<comment type="caution">
    <text evidence="1">The sequence shown here is derived from an EMBL/GenBank/DDBJ whole genome shotgun (WGS) entry which is preliminary data.</text>
</comment>
<dbReference type="RefSeq" id="WP_190714224.1">
    <property type="nucleotide sequence ID" value="NZ_JACJST010000008.1"/>
</dbReference>
<accession>A0ABR8FDS7</accession>
<protein>
    <submittedName>
        <fullName evidence="1">Uncharacterized protein</fullName>
    </submittedName>
</protein>
<dbReference type="Proteomes" id="UP000640531">
    <property type="component" value="Unassembled WGS sequence"/>
</dbReference>
<organism evidence="1 2">
    <name type="scientific">Anabaena lutea FACHB-196</name>
    <dbReference type="NCBI Taxonomy" id="2692881"/>
    <lineage>
        <taxon>Bacteria</taxon>
        <taxon>Bacillati</taxon>
        <taxon>Cyanobacteriota</taxon>
        <taxon>Cyanophyceae</taxon>
        <taxon>Nostocales</taxon>
        <taxon>Nostocaceae</taxon>
        <taxon>Anabaena</taxon>
    </lineage>
</organism>
<keyword evidence="2" id="KW-1185">Reference proteome</keyword>
<evidence type="ECO:0000313" key="2">
    <source>
        <dbReference type="Proteomes" id="UP000640531"/>
    </source>
</evidence>
<evidence type="ECO:0000313" key="1">
    <source>
        <dbReference type="EMBL" id="MBD2568362.1"/>
    </source>
</evidence>
<gene>
    <name evidence="1" type="ORF">H6G59_10690</name>
</gene>
<reference evidence="1 2" key="1">
    <citation type="journal article" date="2020" name="ISME J.">
        <title>Comparative genomics reveals insights into cyanobacterial evolution and habitat adaptation.</title>
        <authorList>
            <person name="Chen M.Y."/>
            <person name="Teng W.K."/>
            <person name="Zhao L."/>
            <person name="Hu C.X."/>
            <person name="Zhou Y.K."/>
            <person name="Han B.P."/>
            <person name="Song L.R."/>
            <person name="Shu W.S."/>
        </authorList>
    </citation>
    <scope>NUCLEOTIDE SEQUENCE [LARGE SCALE GENOMIC DNA]</scope>
    <source>
        <strain evidence="1 2">FACHB-196</strain>
    </source>
</reference>
<sequence length="75" mass="7961">MAAGYIVVRKNTAGNVDAYWNGTAFIESTVANAIDSSDFIETQTDARFVQGSIQTQTINADVAYVAAESSVTIIP</sequence>
<name>A0ABR8FDS7_9NOST</name>
<dbReference type="EMBL" id="JACJST010000008">
    <property type="protein sequence ID" value="MBD2568362.1"/>
    <property type="molecule type" value="Genomic_DNA"/>
</dbReference>
<proteinExistence type="predicted"/>